<dbReference type="EMBL" id="JAVDYF010000001">
    <property type="protein sequence ID" value="MDR7354674.1"/>
    <property type="molecule type" value="Genomic_DNA"/>
</dbReference>
<dbReference type="Pfam" id="PF00149">
    <property type="entry name" value="Metallophos"/>
    <property type="match status" value="1"/>
</dbReference>
<feature type="domain" description="Calcineurin-like phosphoesterase" evidence="1">
    <location>
        <begin position="6"/>
        <end position="166"/>
    </location>
</feature>
<dbReference type="InterPro" id="IPR029052">
    <property type="entry name" value="Metallo-depent_PP-like"/>
</dbReference>
<name>A0ABU2B9K8_9CORY</name>
<protein>
    <submittedName>
        <fullName evidence="2">Calcineurin-like phosphoesterase family protein</fullName>
    </submittedName>
</protein>
<dbReference type="Gene3D" id="3.60.21.10">
    <property type="match status" value="1"/>
</dbReference>
<reference evidence="2 3" key="1">
    <citation type="submission" date="2023-07" db="EMBL/GenBank/DDBJ databases">
        <title>Sequencing the genomes of 1000 actinobacteria strains.</title>
        <authorList>
            <person name="Klenk H.-P."/>
        </authorList>
    </citation>
    <scope>NUCLEOTIDE SEQUENCE [LARGE SCALE GENOMIC DNA]</scope>
    <source>
        <strain evidence="2 3">DSM 44508</strain>
    </source>
</reference>
<evidence type="ECO:0000313" key="3">
    <source>
        <dbReference type="Proteomes" id="UP001183619"/>
    </source>
</evidence>
<gene>
    <name evidence="2" type="ORF">J2S37_001212</name>
</gene>
<evidence type="ECO:0000259" key="1">
    <source>
        <dbReference type="Pfam" id="PF00149"/>
    </source>
</evidence>
<dbReference type="InterPro" id="IPR004843">
    <property type="entry name" value="Calcineurin-like_PHP"/>
</dbReference>
<sequence>MRDFYISDPHFGHTLVSELRGFRSPRAHDRALFEAWMDELPADENIRLWILGDNSCGTEEDEDYALGQLQRLRENLLVKKNSRLALHGIVGNHDSIHPMSTKSYKRLPTFLQVYDTIQLAASTKMAGMRVMLSHFPYTGDQFDTDRMEQFRLRDLGQPLVHGHTHNKEIISYSAQGSLQLCVCVDACEGMRPMEKETLDKIIHQHFKR</sequence>
<proteinExistence type="predicted"/>
<dbReference type="RefSeq" id="WP_277105305.1">
    <property type="nucleotide sequence ID" value="NZ_BAAAJS010000024.1"/>
</dbReference>
<accession>A0ABU2B9K8</accession>
<comment type="caution">
    <text evidence="2">The sequence shown here is derived from an EMBL/GenBank/DDBJ whole genome shotgun (WGS) entry which is preliminary data.</text>
</comment>
<dbReference type="SUPFAM" id="SSF56300">
    <property type="entry name" value="Metallo-dependent phosphatases"/>
    <property type="match status" value="1"/>
</dbReference>
<organism evidence="2 3">
    <name type="scientific">Corynebacterium felinum</name>
    <dbReference type="NCBI Taxonomy" id="131318"/>
    <lineage>
        <taxon>Bacteria</taxon>
        <taxon>Bacillati</taxon>
        <taxon>Actinomycetota</taxon>
        <taxon>Actinomycetes</taxon>
        <taxon>Mycobacteriales</taxon>
        <taxon>Corynebacteriaceae</taxon>
        <taxon>Corynebacterium</taxon>
    </lineage>
</organism>
<evidence type="ECO:0000313" key="2">
    <source>
        <dbReference type="EMBL" id="MDR7354674.1"/>
    </source>
</evidence>
<dbReference type="Proteomes" id="UP001183619">
    <property type="component" value="Unassembled WGS sequence"/>
</dbReference>
<keyword evidence="3" id="KW-1185">Reference proteome</keyword>